<gene>
    <name evidence="2" type="ORF">DICPUDRAFT_150318</name>
</gene>
<dbReference type="RefSeq" id="XP_003286338.1">
    <property type="nucleotide sequence ID" value="XM_003286290.1"/>
</dbReference>
<evidence type="ECO:0000313" key="2">
    <source>
        <dbReference type="EMBL" id="EGC37135.1"/>
    </source>
</evidence>
<reference evidence="3" key="1">
    <citation type="journal article" date="2011" name="Genome Biol.">
        <title>Comparative genomics of the social amoebae Dictyostelium discoideum and Dictyostelium purpureum.</title>
        <authorList>
            <consortium name="US DOE Joint Genome Institute (JGI-PGF)"/>
            <person name="Sucgang R."/>
            <person name="Kuo A."/>
            <person name="Tian X."/>
            <person name="Salerno W."/>
            <person name="Parikh A."/>
            <person name="Feasley C.L."/>
            <person name="Dalin E."/>
            <person name="Tu H."/>
            <person name="Huang E."/>
            <person name="Barry K."/>
            <person name="Lindquist E."/>
            <person name="Shapiro H."/>
            <person name="Bruce D."/>
            <person name="Schmutz J."/>
            <person name="Salamov A."/>
            <person name="Fey P."/>
            <person name="Gaudet P."/>
            <person name="Anjard C."/>
            <person name="Babu M.M."/>
            <person name="Basu S."/>
            <person name="Bushmanova Y."/>
            <person name="van der Wel H."/>
            <person name="Katoh-Kurasawa M."/>
            <person name="Dinh C."/>
            <person name="Coutinho P.M."/>
            <person name="Saito T."/>
            <person name="Elias M."/>
            <person name="Schaap P."/>
            <person name="Kay R.R."/>
            <person name="Henrissat B."/>
            <person name="Eichinger L."/>
            <person name="Rivero F."/>
            <person name="Putnam N.H."/>
            <person name="West C.M."/>
            <person name="Loomis W.F."/>
            <person name="Chisholm R.L."/>
            <person name="Shaulsky G."/>
            <person name="Strassmann J.E."/>
            <person name="Queller D.C."/>
            <person name="Kuspa A."/>
            <person name="Grigoriev I.V."/>
        </authorList>
    </citation>
    <scope>NUCLEOTIDE SEQUENCE [LARGE SCALE GENOMIC DNA]</scope>
    <source>
        <strain evidence="3">QSDP1</strain>
    </source>
</reference>
<organism evidence="2 3">
    <name type="scientific">Dictyostelium purpureum</name>
    <name type="common">Slime mold</name>
    <dbReference type="NCBI Taxonomy" id="5786"/>
    <lineage>
        <taxon>Eukaryota</taxon>
        <taxon>Amoebozoa</taxon>
        <taxon>Evosea</taxon>
        <taxon>Eumycetozoa</taxon>
        <taxon>Dictyostelia</taxon>
        <taxon>Dictyosteliales</taxon>
        <taxon>Dictyosteliaceae</taxon>
        <taxon>Dictyostelium</taxon>
    </lineage>
</organism>
<dbReference type="AlphaFoldDB" id="F0ZG09"/>
<proteinExistence type="predicted"/>
<dbReference type="EMBL" id="GL871007">
    <property type="protein sequence ID" value="EGC37135.1"/>
    <property type="molecule type" value="Genomic_DNA"/>
</dbReference>
<evidence type="ECO:0000256" key="1">
    <source>
        <dbReference type="SAM" id="MobiDB-lite"/>
    </source>
</evidence>
<keyword evidence="3" id="KW-1185">Reference proteome</keyword>
<protein>
    <submittedName>
        <fullName evidence="2">Uncharacterized protein</fullName>
    </submittedName>
</protein>
<dbReference type="VEuPathDB" id="AmoebaDB:DICPUDRAFT_150318"/>
<feature type="region of interest" description="Disordered" evidence="1">
    <location>
        <begin position="39"/>
        <end position="58"/>
    </location>
</feature>
<name>F0ZG09_DICPU</name>
<dbReference type="Proteomes" id="UP000001064">
    <property type="component" value="Unassembled WGS sequence"/>
</dbReference>
<accession>F0ZG09</accession>
<evidence type="ECO:0000313" key="3">
    <source>
        <dbReference type="Proteomes" id="UP000001064"/>
    </source>
</evidence>
<dbReference type="GeneID" id="10503732"/>
<dbReference type="KEGG" id="dpp:DICPUDRAFT_150318"/>
<sequence>MQKQIENLQNSYTKLSSNKRNSIDDAGSSIYNAPSFDTLSRTSSSKKQKVHNGNSTPHNSISVFNDENIMKINTFFFTDLISIGKPLYLLKENYLVLVFPVPVLKIVMGGFKIVKKKEDNPQLLKEGFYLMVSYHFQLPTLHDMKSDIRYSDIDTNEMALDTWIFPSERNLKTKKDYFFIDGPYDDIGD</sequence>
<dbReference type="InParanoid" id="F0ZG09"/>